<keyword evidence="2" id="KW-1185">Reference proteome</keyword>
<dbReference type="Proteomes" id="UP001148662">
    <property type="component" value="Unassembled WGS sequence"/>
</dbReference>
<comment type="caution">
    <text evidence="1">The sequence shown here is derived from an EMBL/GenBank/DDBJ whole genome shotgun (WGS) entry which is preliminary data.</text>
</comment>
<accession>A0ACC1RU77</accession>
<evidence type="ECO:0000313" key="2">
    <source>
        <dbReference type="Proteomes" id="UP001148662"/>
    </source>
</evidence>
<evidence type="ECO:0000313" key="1">
    <source>
        <dbReference type="EMBL" id="KAJ3524531.1"/>
    </source>
</evidence>
<dbReference type="EMBL" id="JANHOG010002332">
    <property type="protein sequence ID" value="KAJ3524531.1"/>
    <property type="molecule type" value="Genomic_DNA"/>
</dbReference>
<sequence length="136" mass="14554">MATSSRPFLPALPAAAFMHAYSTWRRKHGLQGNNDVPTINGRIVNLHTLHTEVLSEASRATIASPAQWQMIAERLGLARPPHGAANTATASSAVAAQLQDIYNQYLKEFDAVYLGSVVNGNVTLVAAHPGAVGRRI</sequence>
<gene>
    <name evidence="1" type="ORF">NM688_g8542</name>
</gene>
<name>A0ACC1RU77_9APHY</name>
<proteinExistence type="predicted"/>
<reference evidence="1" key="1">
    <citation type="submission" date="2022-07" db="EMBL/GenBank/DDBJ databases">
        <title>Genome Sequence of Phlebia brevispora.</title>
        <authorList>
            <person name="Buettner E."/>
        </authorList>
    </citation>
    <scope>NUCLEOTIDE SEQUENCE</scope>
    <source>
        <strain evidence="1">MPL23</strain>
    </source>
</reference>
<organism evidence="1 2">
    <name type="scientific">Phlebia brevispora</name>
    <dbReference type="NCBI Taxonomy" id="194682"/>
    <lineage>
        <taxon>Eukaryota</taxon>
        <taxon>Fungi</taxon>
        <taxon>Dikarya</taxon>
        <taxon>Basidiomycota</taxon>
        <taxon>Agaricomycotina</taxon>
        <taxon>Agaricomycetes</taxon>
        <taxon>Polyporales</taxon>
        <taxon>Meruliaceae</taxon>
        <taxon>Phlebia</taxon>
    </lineage>
</organism>
<protein>
    <submittedName>
        <fullName evidence="1">Uncharacterized protein</fullName>
    </submittedName>
</protein>